<evidence type="ECO:0000256" key="1">
    <source>
        <dbReference type="ARBA" id="ARBA00023015"/>
    </source>
</evidence>
<accession>A0ABS4KTG1</accession>
<protein>
    <submittedName>
        <fullName evidence="5">Lrp/AsnC family leucine-responsive transcriptional regulator</fullName>
    </submittedName>
</protein>
<dbReference type="InterPro" id="IPR036390">
    <property type="entry name" value="WH_DNA-bd_sf"/>
</dbReference>
<dbReference type="InterPro" id="IPR019888">
    <property type="entry name" value="Tscrpt_reg_AsnC-like"/>
</dbReference>
<dbReference type="PANTHER" id="PTHR30154:SF55">
    <property type="entry name" value="HTH-TYPE TRANSCRIPTIONAL REGULATOR LRPB"/>
    <property type="match status" value="1"/>
</dbReference>
<keyword evidence="3" id="KW-0804">Transcription</keyword>
<evidence type="ECO:0000259" key="4">
    <source>
        <dbReference type="PROSITE" id="PS50956"/>
    </source>
</evidence>
<keyword evidence="2" id="KW-0238">DNA-binding</keyword>
<dbReference type="InterPro" id="IPR000485">
    <property type="entry name" value="AsnC-type_HTH_dom"/>
</dbReference>
<dbReference type="Proteomes" id="UP001519307">
    <property type="component" value="Unassembled WGS sequence"/>
</dbReference>
<dbReference type="InterPro" id="IPR019887">
    <property type="entry name" value="Tscrpt_reg_AsnC/Lrp_C"/>
</dbReference>
<dbReference type="Pfam" id="PF13412">
    <property type="entry name" value="HTH_24"/>
    <property type="match status" value="1"/>
</dbReference>
<dbReference type="EMBL" id="JAGGLM010000013">
    <property type="protein sequence ID" value="MBP2033327.1"/>
    <property type="molecule type" value="Genomic_DNA"/>
</dbReference>
<keyword evidence="6" id="KW-1185">Reference proteome</keyword>
<reference evidence="5 6" key="1">
    <citation type="submission" date="2021-03" db="EMBL/GenBank/DDBJ databases">
        <title>Genomic Encyclopedia of Type Strains, Phase IV (KMG-IV): sequencing the most valuable type-strain genomes for metagenomic binning, comparative biology and taxonomic classification.</title>
        <authorList>
            <person name="Goeker M."/>
        </authorList>
    </citation>
    <scope>NUCLEOTIDE SEQUENCE [LARGE SCALE GENOMIC DNA]</scope>
    <source>
        <strain evidence="5 6">DSM 28783</strain>
    </source>
</reference>
<dbReference type="SMART" id="SM00344">
    <property type="entry name" value="HTH_ASNC"/>
    <property type="match status" value="1"/>
</dbReference>
<evidence type="ECO:0000313" key="5">
    <source>
        <dbReference type="EMBL" id="MBP2033327.1"/>
    </source>
</evidence>
<gene>
    <name evidence="5" type="ORF">J2Z42_002030</name>
</gene>
<comment type="caution">
    <text evidence="5">The sequence shown here is derived from an EMBL/GenBank/DDBJ whole genome shotgun (WGS) entry which is preliminary data.</text>
</comment>
<evidence type="ECO:0000256" key="2">
    <source>
        <dbReference type="ARBA" id="ARBA00023125"/>
    </source>
</evidence>
<dbReference type="InterPro" id="IPR011008">
    <property type="entry name" value="Dimeric_a/b-barrel"/>
</dbReference>
<sequence length="136" mass="15389">MDETDLKIINILIDNSNISYKEIGKITHMTGQAVGIRINNLIDQGIIEKFTIKVNSKRLGISLVAIAKIYMKSFKHQDFLHLLANETSIVEAYKVTSDACYYIKIETTSLEALNNLMDRISLYGNYQVSICGQKIK</sequence>
<dbReference type="InterPro" id="IPR036388">
    <property type="entry name" value="WH-like_DNA-bd_sf"/>
</dbReference>
<organism evidence="5 6">
    <name type="scientific">Clostridium algifaecis</name>
    <dbReference type="NCBI Taxonomy" id="1472040"/>
    <lineage>
        <taxon>Bacteria</taxon>
        <taxon>Bacillati</taxon>
        <taxon>Bacillota</taxon>
        <taxon>Clostridia</taxon>
        <taxon>Eubacteriales</taxon>
        <taxon>Clostridiaceae</taxon>
        <taxon>Clostridium</taxon>
    </lineage>
</organism>
<dbReference type="RefSeq" id="WP_209702472.1">
    <property type="nucleotide sequence ID" value="NZ_JAGGLM010000013.1"/>
</dbReference>
<name>A0ABS4KTG1_9CLOT</name>
<keyword evidence="1" id="KW-0805">Transcription regulation</keyword>
<dbReference type="Gene3D" id="3.30.70.920">
    <property type="match status" value="1"/>
</dbReference>
<evidence type="ECO:0000256" key="3">
    <source>
        <dbReference type="ARBA" id="ARBA00023163"/>
    </source>
</evidence>
<dbReference type="PROSITE" id="PS50956">
    <property type="entry name" value="HTH_ASNC_2"/>
    <property type="match status" value="1"/>
</dbReference>
<dbReference type="Pfam" id="PF01037">
    <property type="entry name" value="AsnC_trans_reg"/>
    <property type="match status" value="1"/>
</dbReference>
<proteinExistence type="predicted"/>
<dbReference type="SUPFAM" id="SSF54909">
    <property type="entry name" value="Dimeric alpha+beta barrel"/>
    <property type="match status" value="1"/>
</dbReference>
<dbReference type="SUPFAM" id="SSF46785">
    <property type="entry name" value="Winged helix' DNA-binding domain"/>
    <property type="match status" value="1"/>
</dbReference>
<dbReference type="PANTHER" id="PTHR30154">
    <property type="entry name" value="LEUCINE-RESPONSIVE REGULATORY PROTEIN"/>
    <property type="match status" value="1"/>
</dbReference>
<evidence type="ECO:0000313" key="6">
    <source>
        <dbReference type="Proteomes" id="UP001519307"/>
    </source>
</evidence>
<feature type="domain" description="HTH asnC-type" evidence="4">
    <location>
        <begin position="1"/>
        <end position="62"/>
    </location>
</feature>
<dbReference type="Gene3D" id="1.10.10.10">
    <property type="entry name" value="Winged helix-like DNA-binding domain superfamily/Winged helix DNA-binding domain"/>
    <property type="match status" value="1"/>
</dbReference>